<reference evidence="2" key="1">
    <citation type="journal article" date="2014" name="Int. J. Syst. Evol. Microbiol.">
        <title>Complete genome sequence of Corynebacterium casei LMG S-19264T (=DSM 44701T), isolated from a smear-ripened cheese.</title>
        <authorList>
            <consortium name="US DOE Joint Genome Institute (JGI-PGF)"/>
            <person name="Walter F."/>
            <person name="Albersmeier A."/>
            <person name="Kalinowski J."/>
            <person name="Ruckert C."/>
        </authorList>
    </citation>
    <scope>NUCLEOTIDE SEQUENCE</scope>
    <source>
        <strain evidence="2">JCM 13064</strain>
    </source>
</reference>
<sequence length="70" mass="7667">MTRTRAESRSSGRGARRKHTGPPRFISNTEAGLREPLRSDGSPYSILERSIRAALSGPPPVFADPLACRF</sequence>
<feature type="region of interest" description="Disordered" evidence="1">
    <location>
        <begin position="1"/>
        <end position="42"/>
    </location>
</feature>
<organism evidence="2 3">
    <name type="scientific">Sphaerisporangium melleum</name>
    <dbReference type="NCBI Taxonomy" id="321316"/>
    <lineage>
        <taxon>Bacteria</taxon>
        <taxon>Bacillati</taxon>
        <taxon>Actinomycetota</taxon>
        <taxon>Actinomycetes</taxon>
        <taxon>Streptosporangiales</taxon>
        <taxon>Streptosporangiaceae</taxon>
        <taxon>Sphaerisporangium</taxon>
    </lineage>
</organism>
<protein>
    <submittedName>
        <fullName evidence="2">Uncharacterized protein</fullName>
    </submittedName>
</protein>
<dbReference type="EMBL" id="BMNT01000033">
    <property type="protein sequence ID" value="GGL05307.1"/>
    <property type="molecule type" value="Genomic_DNA"/>
</dbReference>
<evidence type="ECO:0000256" key="1">
    <source>
        <dbReference type="SAM" id="MobiDB-lite"/>
    </source>
</evidence>
<gene>
    <name evidence="2" type="ORF">GCM10007964_54400</name>
</gene>
<accession>A0A917RF87</accession>
<name>A0A917RF87_9ACTN</name>
<reference evidence="2" key="2">
    <citation type="submission" date="2020-09" db="EMBL/GenBank/DDBJ databases">
        <authorList>
            <person name="Sun Q."/>
            <person name="Ohkuma M."/>
        </authorList>
    </citation>
    <scope>NUCLEOTIDE SEQUENCE</scope>
    <source>
        <strain evidence="2">JCM 13064</strain>
    </source>
</reference>
<keyword evidence="3" id="KW-1185">Reference proteome</keyword>
<dbReference type="AlphaFoldDB" id="A0A917RF87"/>
<feature type="compositionally biased region" description="Basic and acidic residues" evidence="1">
    <location>
        <begin position="1"/>
        <end position="10"/>
    </location>
</feature>
<proteinExistence type="predicted"/>
<comment type="caution">
    <text evidence="2">The sequence shown here is derived from an EMBL/GenBank/DDBJ whole genome shotgun (WGS) entry which is preliminary data.</text>
</comment>
<evidence type="ECO:0000313" key="3">
    <source>
        <dbReference type="Proteomes" id="UP000645217"/>
    </source>
</evidence>
<dbReference type="Proteomes" id="UP000645217">
    <property type="component" value="Unassembled WGS sequence"/>
</dbReference>
<evidence type="ECO:0000313" key="2">
    <source>
        <dbReference type="EMBL" id="GGL05307.1"/>
    </source>
</evidence>